<feature type="domain" description="Plus3" evidence="7">
    <location>
        <begin position="234"/>
        <end position="386"/>
    </location>
</feature>
<feature type="compositionally biased region" description="Low complexity" evidence="6">
    <location>
        <begin position="119"/>
        <end position="128"/>
    </location>
</feature>
<dbReference type="GO" id="GO:0003677">
    <property type="term" value="F:DNA binding"/>
    <property type="evidence" value="ECO:0007669"/>
    <property type="project" value="InterPro"/>
</dbReference>
<dbReference type="PROSITE" id="PS51360">
    <property type="entry name" value="PLUS3"/>
    <property type="match status" value="1"/>
</dbReference>
<organism evidence="8 9">
    <name type="scientific">Chlorella ohadii</name>
    <dbReference type="NCBI Taxonomy" id="2649997"/>
    <lineage>
        <taxon>Eukaryota</taxon>
        <taxon>Viridiplantae</taxon>
        <taxon>Chlorophyta</taxon>
        <taxon>core chlorophytes</taxon>
        <taxon>Trebouxiophyceae</taxon>
        <taxon>Chlorellales</taxon>
        <taxon>Chlorellaceae</taxon>
        <taxon>Chlorella clade</taxon>
        <taxon>Chlorella</taxon>
    </lineage>
</organism>
<feature type="compositionally biased region" description="Basic and acidic residues" evidence="6">
    <location>
        <begin position="135"/>
        <end position="170"/>
    </location>
</feature>
<evidence type="ECO:0000256" key="3">
    <source>
        <dbReference type="ARBA" id="ARBA00023163"/>
    </source>
</evidence>
<protein>
    <recommendedName>
        <fullName evidence="7">Plus3 domain-containing protein</fullName>
    </recommendedName>
</protein>
<feature type="non-terminal residue" evidence="8">
    <location>
        <position position="1"/>
    </location>
</feature>
<dbReference type="Pfam" id="PF03126">
    <property type="entry name" value="Plus-3"/>
    <property type="match status" value="1"/>
</dbReference>
<sequence>KKKGSGQKPALKKPARRGGRRASPSDEEEDEDEDDFEEAAAAPSARGGGGGRRGRQQQESSDDEDRLEIDEEDLIEDEEDRKRLAAMTELQREYVLAERADKRNAEILRQKLLKKNDAKAAAAGAKAAKTVRGKSGREERVEADKKRAIEELKAARERKKEGAEERRKKEEEEEDDMEVEEAEHEAAERREARRRERERSPSEEGALDSDEALSDDDRGGYGRRYEEGEDEEDEAPLEDVKKIQVRRLRLEEWVTEPFFDETLPGCMVRVVQPGGEQYGPDGQLHRRYMVCQVVAVESRQPGYYKDAGERWPCPYKLGDKGLKTDKWLLLERGTSQRYFPMALVSNTGFTDQEFDSWQRSLKDAGRPQVSRRVVRDVHDRLTKAAQYLYTAADVSRLLKEKRAKGQGPRNVALERARLENELGHARETNDEERVAELEAQLAQLEGLVAEVEQTKRRGKDLASLNKRNAEANFKAALDNQAEEAEAAAAQQGAAANGDANGAAARTADGDEDLSPEEQKRRARRGGLDLDAIVDLSQLDLSILQRPARMPPLARKLLGPTWRPAQPPPGARIVSLEEFKHSHGWA</sequence>
<feature type="region of interest" description="Disordered" evidence="6">
    <location>
        <begin position="482"/>
        <end position="525"/>
    </location>
</feature>
<keyword evidence="4" id="KW-0539">Nucleus</keyword>
<evidence type="ECO:0000256" key="4">
    <source>
        <dbReference type="ARBA" id="ARBA00023242"/>
    </source>
</evidence>
<dbReference type="SMART" id="SM00719">
    <property type="entry name" value="Plus3"/>
    <property type="match status" value="1"/>
</dbReference>
<evidence type="ECO:0000256" key="6">
    <source>
        <dbReference type="SAM" id="MobiDB-lite"/>
    </source>
</evidence>
<feature type="compositionally biased region" description="Acidic residues" evidence="6">
    <location>
        <begin position="205"/>
        <end position="214"/>
    </location>
</feature>
<dbReference type="SUPFAM" id="SSF159042">
    <property type="entry name" value="Plus3-like"/>
    <property type="match status" value="1"/>
</dbReference>
<feature type="compositionally biased region" description="Acidic residues" evidence="6">
    <location>
        <begin position="171"/>
        <end position="183"/>
    </location>
</feature>
<gene>
    <name evidence="8" type="ORF">COHA_002737</name>
</gene>
<dbReference type="InterPro" id="IPR036128">
    <property type="entry name" value="Plus3-like_sf"/>
</dbReference>
<feature type="compositionally biased region" description="Basic residues" evidence="6">
    <location>
        <begin position="1"/>
        <end position="20"/>
    </location>
</feature>
<evidence type="ECO:0000313" key="8">
    <source>
        <dbReference type="EMBL" id="KAI7843494.1"/>
    </source>
</evidence>
<feature type="region of interest" description="Disordered" evidence="6">
    <location>
        <begin position="1"/>
        <end position="80"/>
    </location>
</feature>
<evidence type="ECO:0000256" key="2">
    <source>
        <dbReference type="ARBA" id="ARBA00023015"/>
    </source>
</evidence>
<dbReference type="InterPro" id="IPR004343">
    <property type="entry name" value="Plus-3_dom"/>
</dbReference>
<proteinExistence type="predicted"/>
<accession>A0AAD5DZT5</accession>
<comment type="subcellular location">
    <subcellularLocation>
        <location evidence="1">Nucleus</location>
    </subcellularLocation>
</comment>
<feature type="compositionally biased region" description="Acidic residues" evidence="6">
    <location>
        <begin position="227"/>
        <end position="237"/>
    </location>
</feature>
<keyword evidence="2" id="KW-0805">Transcription regulation</keyword>
<dbReference type="GO" id="GO:1990269">
    <property type="term" value="F:RNA polymerase II C-terminal domain phosphoserine binding"/>
    <property type="evidence" value="ECO:0007669"/>
    <property type="project" value="TreeGrafter"/>
</dbReference>
<feature type="compositionally biased region" description="Basic and acidic residues" evidence="6">
    <location>
        <begin position="215"/>
        <end position="226"/>
    </location>
</feature>
<feature type="coiled-coil region" evidence="5">
    <location>
        <begin position="415"/>
        <end position="457"/>
    </location>
</feature>
<dbReference type="GO" id="GO:0016593">
    <property type="term" value="C:Cdc73/Paf1 complex"/>
    <property type="evidence" value="ECO:0007669"/>
    <property type="project" value="TreeGrafter"/>
</dbReference>
<name>A0AAD5DZT5_9CHLO</name>
<dbReference type="Proteomes" id="UP001205105">
    <property type="component" value="Unassembled WGS sequence"/>
</dbReference>
<feature type="compositionally biased region" description="Acidic residues" evidence="6">
    <location>
        <begin position="25"/>
        <end position="38"/>
    </location>
</feature>
<dbReference type="EMBL" id="JADXDR010000037">
    <property type="protein sequence ID" value="KAI7843494.1"/>
    <property type="molecule type" value="Genomic_DNA"/>
</dbReference>
<evidence type="ECO:0000259" key="7">
    <source>
        <dbReference type="PROSITE" id="PS51360"/>
    </source>
</evidence>
<evidence type="ECO:0000256" key="1">
    <source>
        <dbReference type="ARBA" id="ARBA00004123"/>
    </source>
</evidence>
<dbReference type="PANTHER" id="PTHR13115:SF8">
    <property type="entry name" value="RNA POLYMERASE-ASSOCIATED PROTEIN RTF1 HOMOLOG"/>
    <property type="match status" value="1"/>
</dbReference>
<dbReference type="AlphaFoldDB" id="A0AAD5DZT5"/>
<evidence type="ECO:0000256" key="5">
    <source>
        <dbReference type="SAM" id="Coils"/>
    </source>
</evidence>
<reference evidence="8" key="1">
    <citation type="submission" date="2020-11" db="EMBL/GenBank/DDBJ databases">
        <title>Chlorella ohadii genome sequencing and assembly.</title>
        <authorList>
            <person name="Murik O."/>
            <person name="Treves H."/>
            <person name="Kedem I."/>
            <person name="Shotland Y."/>
            <person name="Kaplan A."/>
        </authorList>
    </citation>
    <scope>NUCLEOTIDE SEQUENCE</scope>
    <source>
        <strain evidence="8">1</strain>
    </source>
</reference>
<dbReference type="PANTHER" id="PTHR13115">
    <property type="entry name" value="RNA POLYMERASE-ASSOCIATED PROTEIN RTF1 HOMOLOG"/>
    <property type="match status" value="1"/>
</dbReference>
<evidence type="ECO:0000313" key="9">
    <source>
        <dbReference type="Proteomes" id="UP001205105"/>
    </source>
</evidence>
<feature type="compositionally biased region" description="Low complexity" evidence="6">
    <location>
        <begin position="486"/>
        <end position="506"/>
    </location>
</feature>
<keyword evidence="5" id="KW-0175">Coiled coil</keyword>
<feature type="compositionally biased region" description="Basic and acidic residues" evidence="6">
    <location>
        <begin position="184"/>
        <end position="202"/>
    </location>
</feature>
<comment type="caution">
    <text evidence="8">The sequence shown here is derived from an EMBL/GenBank/DDBJ whole genome shotgun (WGS) entry which is preliminary data.</text>
</comment>
<keyword evidence="3" id="KW-0804">Transcription</keyword>
<dbReference type="Gene3D" id="3.90.70.200">
    <property type="entry name" value="Plus-3 domain"/>
    <property type="match status" value="1"/>
</dbReference>
<keyword evidence="9" id="KW-1185">Reference proteome</keyword>
<feature type="compositionally biased region" description="Acidic residues" evidence="6">
    <location>
        <begin position="60"/>
        <end position="79"/>
    </location>
</feature>
<feature type="region of interest" description="Disordered" evidence="6">
    <location>
        <begin position="115"/>
        <end position="238"/>
    </location>
</feature>